<keyword evidence="4" id="KW-1185">Reference proteome</keyword>
<feature type="region of interest" description="Disordered" evidence="1">
    <location>
        <begin position="92"/>
        <end position="115"/>
    </location>
</feature>
<evidence type="ECO:0000313" key="3">
    <source>
        <dbReference type="EMBL" id="RPA77848.1"/>
    </source>
</evidence>
<reference evidence="3 4" key="1">
    <citation type="journal article" date="2018" name="Nat. Ecol. Evol.">
        <title>Pezizomycetes genomes reveal the molecular basis of ectomycorrhizal truffle lifestyle.</title>
        <authorList>
            <person name="Murat C."/>
            <person name="Payen T."/>
            <person name="Noel B."/>
            <person name="Kuo A."/>
            <person name="Morin E."/>
            <person name="Chen J."/>
            <person name="Kohler A."/>
            <person name="Krizsan K."/>
            <person name="Balestrini R."/>
            <person name="Da Silva C."/>
            <person name="Montanini B."/>
            <person name="Hainaut M."/>
            <person name="Levati E."/>
            <person name="Barry K.W."/>
            <person name="Belfiori B."/>
            <person name="Cichocki N."/>
            <person name="Clum A."/>
            <person name="Dockter R.B."/>
            <person name="Fauchery L."/>
            <person name="Guy J."/>
            <person name="Iotti M."/>
            <person name="Le Tacon F."/>
            <person name="Lindquist E.A."/>
            <person name="Lipzen A."/>
            <person name="Malagnac F."/>
            <person name="Mello A."/>
            <person name="Molinier V."/>
            <person name="Miyauchi S."/>
            <person name="Poulain J."/>
            <person name="Riccioni C."/>
            <person name="Rubini A."/>
            <person name="Sitrit Y."/>
            <person name="Splivallo R."/>
            <person name="Traeger S."/>
            <person name="Wang M."/>
            <person name="Zifcakova L."/>
            <person name="Wipf D."/>
            <person name="Zambonelli A."/>
            <person name="Paolocci F."/>
            <person name="Nowrousian M."/>
            <person name="Ottonello S."/>
            <person name="Baldrian P."/>
            <person name="Spatafora J.W."/>
            <person name="Henrissat B."/>
            <person name="Nagy L.G."/>
            <person name="Aury J.M."/>
            <person name="Wincker P."/>
            <person name="Grigoriev I.V."/>
            <person name="Bonfante P."/>
            <person name="Martin F.M."/>
        </authorList>
    </citation>
    <scope>NUCLEOTIDE SEQUENCE [LARGE SCALE GENOMIC DNA]</scope>
    <source>
        <strain evidence="3 4">RN42</strain>
    </source>
</reference>
<dbReference type="Proteomes" id="UP000275078">
    <property type="component" value="Unassembled WGS sequence"/>
</dbReference>
<keyword evidence="2" id="KW-1133">Transmembrane helix</keyword>
<organism evidence="3 4">
    <name type="scientific">Ascobolus immersus RN42</name>
    <dbReference type="NCBI Taxonomy" id="1160509"/>
    <lineage>
        <taxon>Eukaryota</taxon>
        <taxon>Fungi</taxon>
        <taxon>Dikarya</taxon>
        <taxon>Ascomycota</taxon>
        <taxon>Pezizomycotina</taxon>
        <taxon>Pezizomycetes</taxon>
        <taxon>Pezizales</taxon>
        <taxon>Ascobolaceae</taxon>
        <taxon>Ascobolus</taxon>
    </lineage>
</organism>
<name>A0A3N4HZE1_ASCIM</name>
<sequence length="314" mass="36631">METILNPKALKSIPIDLRYDSTTVNTPFMNERSFVINHKFAISAATSAMTGLIHWTLAKPLRKVGVSIATISLGLAVGIILYWDHCRPSMLSKSSVPKDPEKEEETSDKSTSGPRMSDYHEYDHWMKDNNAYPCTWPNSRLLLREGPLHMRRFFYLVTSTMEDNGLQLFQFDWIALQLAREDRKLQKELNLPWNDADLRWRKVQEHSDWRKGENEEVMKIWKENEKEYPLHHGLLGALKELSCSIESWRFAFEIVVRSCIYKAAFEFPDYDLVDEVFAAYDDVFVDNRREVEEIRRALERSAAEVDSDSDDEDL</sequence>
<evidence type="ECO:0000256" key="2">
    <source>
        <dbReference type="SAM" id="Phobius"/>
    </source>
</evidence>
<keyword evidence="2" id="KW-0812">Transmembrane</keyword>
<evidence type="ECO:0000256" key="1">
    <source>
        <dbReference type="SAM" id="MobiDB-lite"/>
    </source>
</evidence>
<accession>A0A3N4HZE1</accession>
<proteinExistence type="predicted"/>
<dbReference type="EMBL" id="ML119720">
    <property type="protein sequence ID" value="RPA77848.1"/>
    <property type="molecule type" value="Genomic_DNA"/>
</dbReference>
<feature type="transmembrane region" description="Helical" evidence="2">
    <location>
        <begin position="64"/>
        <end position="83"/>
    </location>
</feature>
<keyword evidence="2" id="KW-0472">Membrane</keyword>
<evidence type="ECO:0000313" key="4">
    <source>
        <dbReference type="Proteomes" id="UP000275078"/>
    </source>
</evidence>
<dbReference type="AlphaFoldDB" id="A0A3N4HZE1"/>
<feature type="transmembrane region" description="Helical" evidence="2">
    <location>
        <begin position="40"/>
        <end position="58"/>
    </location>
</feature>
<gene>
    <name evidence="3" type="ORF">BJ508DRAFT_364231</name>
</gene>
<protein>
    <submittedName>
        <fullName evidence="3">Uncharacterized protein</fullName>
    </submittedName>
</protein>